<dbReference type="PANTHER" id="PTHR11895">
    <property type="entry name" value="TRANSAMIDASE"/>
    <property type="match status" value="1"/>
</dbReference>
<gene>
    <name evidence="3" type="ORF">GCM10009823_19590</name>
</gene>
<dbReference type="Pfam" id="PF01425">
    <property type="entry name" value="Amidase"/>
    <property type="match status" value="1"/>
</dbReference>
<dbReference type="SUPFAM" id="SSF75304">
    <property type="entry name" value="Amidase signature (AS) enzymes"/>
    <property type="match status" value="1"/>
</dbReference>
<dbReference type="EMBL" id="BAAAPZ010000007">
    <property type="protein sequence ID" value="GAA2098334.1"/>
    <property type="molecule type" value="Genomic_DNA"/>
</dbReference>
<comment type="caution">
    <text evidence="3">The sequence shown here is derived from an EMBL/GenBank/DDBJ whole genome shotgun (WGS) entry which is preliminary data.</text>
</comment>
<dbReference type="Proteomes" id="UP001500984">
    <property type="component" value="Unassembled WGS sequence"/>
</dbReference>
<reference evidence="3 4" key="1">
    <citation type="journal article" date="2019" name="Int. J. Syst. Evol. Microbiol.">
        <title>The Global Catalogue of Microorganisms (GCM) 10K type strain sequencing project: providing services to taxonomists for standard genome sequencing and annotation.</title>
        <authorList>
            <consortium name="The Broad Institute Genomics Platform"/>
            <consortium name="The Broad Institute Genome Sequencing Center for Infectious Disease"/>
            <person name="Wu L."/>
            <person name="Ma J."/>
        </authorList>
    </citation>
    <scope>NUCLEOTIDE SEQUENCE [LARGE SCALE GENOMIC DNA]</scope>
    <source>
        <strain evidence="3 4">JCM 15900</strain>
    </source>
</reference>
<keyword evidence="4" id="KW-1185">Reference proteome</keyword>
<proteinExistence type="inferred from homology"/>
<dbReference type="PANTHER" id="PTHR11895:SF7">
    <property type="entry name" value="GLUTAMYL-TRNA(GLN) AMIDOTRANSFERASE SUBUNIT A, MITOCHONDRIAL"/>
    <property type="match status" value="1"/>
</dbReference>
<accession>A0ABN2WT12</accession>
<feature type="domain" description="Amidase" evidence="2">
    <location>
        <begin position="46"/>
        <end position="469"/>
    </location>
</feature>
<dbReference type="InterPro" id="IPR036928">
    <property type="entry name" value="AS_sf"/>
</dbReference>
<protein>
    <submittedName>
        <fullName evidence="3">Amidase</fullName>
    </submittedName>
</protein>
<name>A0ABN2WT12_9MICO</name>
<evidence type="ECO:0000313" key="4">
    <source>
        <dbReference type="Proteomes" id="UP001500984"/>
    </source>
</evidence>
<dbReference type="Gene3D" id="3.90.1300.10">
    <property type="entry name" value="Amidase signature (AS) domain"/>
    <property type="match status" value="1"/>
</dbReference>
<sequence length="489" mass="50911">MSDLTHLSALDALSAYRSCELSPVEHLDALLARVETVDAVAVGEGPINAVVDLFAEEARAVAREAERAYDRADGDPEALAELPPALGLPMLVKEQHDVRGRSATRGSAALAGSSAGADHPIVARLRAAGAALFGRTTTPELSCATFTQTAEWGITRNPYSRAHTPGGSSGGSAAALAAGYAPLATASDIAGSTRIPAAFCGLVGFKTPYGRTPAVPPLNLDTFRGDHMLARTVADSAFATTLIAGIHPADHSTVPLTTGESPVPTSLPGAAAVHGLTVGISRDLGCYEVDQDVLEGFEAVVSALASAGAEIVEVDPGLSLDDIDNAAMVHFGHLLTGNMRRLAGGDLDSLEPYSRVFVERATEWARRYTAVDGLMYENAVQRAIAHAMSGLDVMLTPTSAVAALEAGNMYLDGIARPSGHEDFYWRAHMTLPFNIANRLPVLAVPSGLGRTGVPVGVQIVGHPYEDASVFRVGAAIEELLPFPAMPQVG</sequence>
<dbReference type="RefSeq" id="WP_291792693.1">
    <property type="nucleotide sequence ID" value="NZ_BAAAPZ010000007.1"/>
</dbReference>
<comment type="similarity">
    <text evidence="1">Belongs to the amidase family.</text>
</comment>
<dbReference type="InterPro" id="IPR000120">
    <property type="entry name" value="Amidase"/>
</dbReference>
<organism evidence="3 4">
    <name type="scientific">Brevibacterium salitolerans</name>
    <dbReference type="NCBI Taxonomy" id="1403566"/>
    <lineage>
        <taxon>Bacteria</taxon>
        <taxon>Bacillati</taxon>
        <taxon>Actinomycetota</taxon>
        <taxon>Actinomycetes</taxon>
        <taxon>Micrococcales</taxon>
        <taxon>Brevibacteriaceae</taxon>
        <taxon>Brevibacterium</taxon>
    </lineage>
</organism>
<evidence type="ECO:0000313" key="3">
    <source>
        <dbReference type="EMBL" id="GAA2098334.1"/>
    </source>
</evidence>
<evidence type="ECO:0000259" key="2">
    <source>
        <dbReference type="Pfam" id="PF01425"/>
    </source>
</evidence>
<dbReference type="InterPro" id="IPR023631">
    <property type="entry name" value="Amidase_dom"/>
</dbReference>
<evidence type="ECO:0000256" key="1">
    <source>
        <dbReference type="ARBA" id="ARBA00009199"/>
    </source>
</evidence>